<dbReference type="PIRSF" id="PIRSF026671">
    <property type="entry name" value="AA_dipeptidase"/>
    <property type="match status" value="1"/>
</dbReference>
<keyword evidence="5 9" id="KW-0862">Zinc</keyword>
<feature type="active site" description="Proton donor/acceptor" evidence="9">
    <location>
        <position position="208"/>
    </location>
</feature>
<dbReference type="GO" id="GO:0008237">
    <property type="term" value="F:metallopeptidase activity"/>
    <property type="evidence" value="ECO:0007669"/>
    <property type="project" value="UniProtKB-KW"/>
</dbReference>
<protein>
    <recommendedName>
        <fullName evidence="9 10">D-alanyl-D-alanine dipeptidase</fullName>
        <shortName evidence="9 10">D-Ala-D-Ala dipeptidase</shortName>
        <ecNumber evidence="9 10">3.4.13.22</ecNumber>
    </recommendedName>
</protein>
<dbReference type="GO" id="GO:0008270">
    <property type="term" value="F:zinc ion binding"/>
    <property type="evidence" value="ECO:0007669"/>
    <property type="project" value="UniProtKB-UniRule"/>
</dbReference>
<evidence type="ECO:0000313" key="11">
    <source>
        <dbReference type="EMBL" id="ADN15141.1"/>
    </source>
</evidence>
<sequence>MSIASVKPYQTLLIEECGEPLVPIPLNLFAVESPHPYEKLGADYGGKSPYFLRQGVLEALINAQRNLQKDYPRWHILIFDAYRPVSVQQFMVDYTFATVLQERRLTENNLSPQQRQEIWQEVYKIWAVANDNPATPPPHSTGAAVDITLVDATGKPIDMGGDIDELSDRSHPLYYANSTMAQEQDYHTHRELLHQVMRAAGFRRHLGEWWHFSLGDQMWAWLYNQEQPLQPVIARYGGV</sequence>
<evidence type="ECO:0000256" key="4">
    <source>
        <dbReference type="ARBA" id="ARBA00022801"/>
    </source>
</evidence>
<dbReference type="OrthoDB" id="9801430at2"/>
<dbReference type="eggNOG" id="COG2173">
    <property type="taxonomic scope" value="Bacteria"/>
</dbReference>
<feature type="binding site" evidence="9">
    <location>
        <position position="211"/>
    </location>
    <ligand>
        <name>Zn(2+)</name>
        <dbReference type="ChEBI" id="CHEBI:29105"/>
        <note>catalytic</note>
    </ligand>
</feature>
<dbReference type="Pfam" id="PF01427">
    <property type="entry name" value="Peptidase_M15"/>
    <property type="match status" value="1"/>
</dbReference>
<dbReference type="GO" id="GO:0006508">
    <property type="term" value="P:proteolysis"/>
    <property type="evidence" value="ECO:0007669"/>
    <property type="project" value="UniProtKB-KW"/>
</dbReference>
<evidence type="ECO:0000256" key="3">
    <source>
        <dbReference type="ARBA" id="ARBA00022723"/>
    </source>
</evidence>
<keyword evidence="6 9" id="KW-0224">Dipeptidase</keyword>
<dbReference type="EMBL" id="CP002198">
    <property type="protein sequence ID" value="ADN15141.1"/>
    <property type="molecule type" value="Genomic_DNA"/>
</dbReference>
<evidence type="ECO:0000256" key="10">
    <source>
        <dbReference type="PIRNR" id="PIRNR026671"/>
    </source>
</evidence>
<keyword evidence="12" id="KW-1185">Reference proteome</keyword>
<keyword evidence="7 9" id="KW-0482">Metalloprotease</keyword>
<feature type="binding site" evidence="9">
    <location>
        <position position="146"/>
    </location>
    <ligand>
        <name>Zn(2+)</name>
        <dbReference type="ChEBI" id="CHEBI:29105"/>
        <note>catalytic</note>
    </ligand>
</feature>
<comment type="catalytic activity">
    <reaction evidence="1 9 10">
        <text>D-alanyl-D-alanine + H2O = 2 D-alanine</text>
        <dbReference type="Rhea" id="RHEA:20661"/>
        <dbReference type="ChEBI" id="CHEBI:15377"/>
        <dbReference type="ChEBI" id="CHEBI:57416"/>
        <dbReference type="ChEBI" id="CHEBI:57822"/>
        <dbReference type="EC" id="3.4.13.22"/>
    </reaction>
</comment>
<dbReference type="InterPro" id="IPR009045">
    <property type="entry name" value="Zn_M74/Hedgehog-like"/>
</dbReference>
<keyword evidence="2 9" id="KW-0645">Protease</keyword>
<dbReference type="GO" id="GO:0071555">
    <property type="term" value="P:cell wall organization"/>
    <property type="evidence" value="ECO:0007669"/>
    <property type="project" value="UniProtKB-KW"/>
</dbReference>
<accession>E0UBS6</accession>
<comment type="function">
    <text evidence="9 10">Catalyzes hydrolysis of the D-alanyl-D-alanine dipeptide.</text>
</comment>
<dbReference type="GO" id="GO:0160237">
    <property type="term" value="F:D-Ala-D-Ala dipeptidase activity"/>
    <property type="evidence" value="ECO:0007669"/>
    <property type="project" value="UniProtKB-EC"/>
</dbReference>
<evidence type="ECO:0000256" key="6">
    <source>
        <dbReference type="ARBA" id="ARBA00022997"/>
    </source>
</evidence>
<evidence type="ECO:0000256" key="7">
    <source>
        <dbReference type="ARBA" id="ARBA00023049"/>
    </source>
</evidence>
<dbReference type="SUPFAM" id="SSF55166">
    <property type="entry name" value="Hedgehog/DD-peptidase"/>
    <property type="match status" value="1"/>
</dbReference>
<dbReference type="InterPro" id="IPR000755">
    <property type="entry name" value="A_A_dipeptidase"/>
</dbReference>
<gene>
    <name evidence="11" type="ordered locus">Cyan7822_3187</name>
</gene>
<evidence type="ECO:0000256" key="8">
    <source>
        <dbReference type="ARBA" id="ARBA00023316"/>
    </source>
</evidence>
<keyword evidence="4 9" id="KW-0378">Hydrolase</keyword>
<evidence type="ECO:0000256" key="5">
    <source>
        <dbReference type="ARBA" id="ARBA00022833"/>
    </source>
</evidence>
<dbReference type="KEGG" id="cyj:Cyan7822_3187"/>
<dbReference type="PANTHER" id="PTHR43126">
    <property type="entry name" value="D-ALANYL-D-ALANINE DIPEPTIDASE"/>
    <property type="match status" value="1"/>
</dbReference>
<dbReference type="HAMAP" id="MF_01924">
    <property type="entry name" value="A_A_dipeptidase"/>
    <property type="match status" value="1"/>
</dbReference>
<name>E0UBS6_GLOV7</name>
<reference evidence="12" key="1">
    <citation type="journal article" date="2011" name="MBio">
        <title>Novel metabolic attributes of the genus Cyanothece, comprising a group of unicellular nitrogen-fixing Cyanobacteria.</title>
        <authorList>
            <person name="Bandyopadhyay A."/>
            <person name="Elvitigala T."/>
            <person name="Welsh E."/>
            <person name="Stockel J."/>
            <person name="Liberton M."/>
            <person name="Min H."/>
            <person name="Sherman L.A."/>
            <person name="Pakrasi H.B."/>
        </authorList>
    </citation>
    <scope>NUCLEOTIDE SEQUENCE [LARGE SCALE GENOMIC DNA]</scope>
    <source>
        <strain evidence="12">PCC 7822</strain>
    </source>
</reference>
<dbReference type="STRING" id="497965.Cyan7822_3187"/>
<comment type="cofactor">
    <cofactor evidence="9">
        <name>Zn(2+)</name>
        <dbReference type="ChEBI" id="CHEBI:29105"/>
    </cofactor>
    <text evidence="9">Binds 1 zinc ion per subunit.</text>
</comment>
<evidence type="ECO:0000313" key="12">
    <source>
        <dbReference type="Proteomes" id="UP000008206"/>
    </source>
</evidence>
<comment type="similarity">
    <text evidence="9 10">Belongs to the peptidase M15D family.</text>
</comment>
<dbReference type="PANTHER" id="PTHR43126:SF2">
    <property type="entry name" value="D-ALANYL-D-ALANINE DIPEPTIDASE"/>
    <property type="match status" value="1"/>
</dbReference>
<dbReference type="HOGENOM" id="CLU_060744_2_2_3"/>
<evidence type="ECO:0000256" key="9">
    <source>
        <dbReference type="HAMAP-Rule" id="MF_01924"/>
    </source>
</evidence>
<dbReference type="Gene3D" id="3.30.1380.10">
    <property type="match status" value="1"/>
</dbReference>
<keyword evidence="3 9" id="KW-0479">Metal-binding</keyword>
<organism evidence="11 12">
    <name type="scientific">Gloeothece verrucosa (strain PCC 7822)</name>
    <name type="common">Cyanothece sp. (strain PCC 7822)</name>
    <dbReference type="NCBI Taxonomy" id="497965"/>
    <lineage>
        <taxon>Bacteria</taxon>
        <taxon>Bacillati</taxon>
        <taxon>Cyanobacteriota</taxon>
        <taxon>Cyanophyceae</taxon>
        <taxon>Oscillatoriophycideae</taxon>
        <taxon>Chroococcales</taxon>
        <taxon>Aphanothecaceae</taxon>
        <taxon>Gloeothece</taxon>
        <taxon>Gloeothece verrucosa</taxon>
    </lineage>
</organism>
<evidence type="ECO:0000256" key="1">
    <source>
        <dbReference type="ARBA" id="ARBA00001362"/>
    </source>
</evidence>
<dbReference type="EC" id="3.4.13.22" evidence="9 10"/>
<feature type="site" description="Transition state stabilizer" evidence="9">
    <location>
        <position position="83"/>
    </location>
</feature>
<dbReference type="Proteomes" id="UP000008206">
    <property type="component" value="Chromosome"/>
</dbReference>
<dbReference type="AlphaFoldDB" id="E0UBS6"/>
<feature type="binding site" evidence="9">
    <location>
        <position position="139"/>
    </location>
    <ligand>
        <name>Zn(2+)</name>
        <dbReference type="ChEBI" id="CHEBI:29105"/>
        <note>catalytic</note>
    </ligand>
</feature>
<proteinExistence type="inferred from homology"/>
<keyword evidence="8 10" id="KW-0961">Cell wall biogenesis/degradation</keyword>
<dbReference type="RefSeq" id="WP_013323234.1">
    <property type="nucleotide sequence ID" value="NC_014501.1"/>
</dbReference>
<evidence type="ECO:0000256" key="2">
    <source>
        <dbReference type="ARBA" id="ARBA00022670"/>
    </source>
</evidence>